<protein>
    <submittedName>
        <fullName evidence="1">HAD family hydrolase</fullName>
    </submittedName>
</protein>
<dbReference type="Gene3D" id="1.10.150.240">
    <property type="entry name" value="Putative phosphatase, domain 2"/>
    <property type="match status" value="1"/>
</dbReference>
<dbReference type="InterPro" id="IPR023214">
    <property type="entry name" value="HAD_sf"/>
</dbReference>
<dbReference type="InterPro" id="IPR023198">
    <property type="entry name" value="PGP-like_dom2"/>
</dbReference>
<organism evidence="1 2">
    <name type="scientific">OM182 bacterium MED-G24</name>
    <dbReference type="NCBI Taxonomy" id="1986255"/>
    <lineage>
        <taxon>Bacteria</taxon>
        <taxon>Pseudomonadati</taxon>
        <taxon>Pseudomonadota</taxon>
        <taxon>Gammaproteobacteria</taxon>
        <taxon>OMG group</taxon>
        <taxon>OM182 clade</taxon>
    </lineage>
</organism>
<evidence type="ECO:0000313" key="2">
    <source>
        <dbReference type="Proteomes" id="UP000219327"/>
    </source>
</evidence>
<sequence>MRAAGRTHADFSESISLTTPILIFDLDGTLSDPLKGFALSINYAFDYFGLDPVSEDDLRPHIGPPLDESIAILTETEDPDFIGELIEKYRERYIEVGFAENILYDGIVSALSELLDEGVTMGVCSTKRVDLVERVLMQHDLIECFDFVSGGDIGLTKDMQLGRLLDAGTVSGPAIMIGDRRFDLVAAALNGLPSAGVLWGYGAKEELLLESPTFLLSSPDELSTFYLSE</sequence>
<dbReference type="Gene3D" id="3.40.50.1000">
    <property type="entry name" value="HAD superfamily/HAD-like"/>
    <property type="match status" value="1"/>
</dbReference>
<reference evidence="1 2" key="1">
    <citation type="submission" date="2017-08" db="EMBL/GenBank/DDBJ databases">
        <title>Fine stratification of microbial communities through a metagenomic profile of the photic zone.</title>
        <authorList>
            <person name="Haro-Moreno J.M."/>
            <person name="Lopez-Perez M."/>
            <person name="De La Torre J."/>
            <person name="Picazo A."/>
            <person name="Camacho A."/>
            <person name="Rodriguez-Valera F."/>
        </authorList>
    </citation>
    <scope>NUCLEOTIDE SEQUENCE [LARGE SCALE GENOMIC DNA]</scope>
    <source>
        <strain evidence="1">MED-G24</strain>
    </source>
</reference>
<accession>A0A2A5WX91</accession>
<dbReference type="Pfam" id="PF13419">
    <property type="entry name" value="HAD_2"/>
    <property type="match status" value="1"/>
</dbReference>
<dbReference type="Proteomes" id="UP000219327">
    <property type="component" value="Unassembled WGS sequence"/>
</dbReference>
<comment type="caution">
    <text evidence="1">The sequence shown here is derived from an EMBL/GenBank/DDBJ whole genome shotgun (WGS) entry which is preliminary data.</text>
</comment>
<dbReference type="InterPro" id="IPR050155">
    <property type="entry name" value="HAD-like_hydrolase_sf"/>
</dbReference>
<dbReference type="SFLD" id="SFLDS00003">
    <property type="entry name" value="Haloacid_Dehalogenase"/>
    <property type="match status" value="1"/>
</dbReference>
<dbReference type="PANTHER" id="PTHR43434:SF20">
    <property type="entry name" value="5'-NUCLEOTIDASE"/>
    <property type="match status" value="1"/>
</dbReference>
<proteinExistence type="predicted"/>
<name>A0A2A5WX91_9GAMM</name>
<dbReference type="PANTHER" id="PTHR43434">
    <property type="entry name" value="PHOSPHOGLYCOLATE PHOSPHATASE"/>
    <property type="match status" value="1"/>
</dbReference>
<dbReference type="AlphaFoldDB" id="A0A2A5WX91"/>
<dbReference type="GO" id="GO:0004713">
    <property type="term" value="F:protein tyrosine kinase activity"/>
    <property type="evidence" value="ECO:0007669"/>
    <property type="project" value="TreeGrafter"/>
</dbReference>
<keyword evidence="1" id="KW-0378">Hydrolase</keyword>
<gene>
    <name evidence="1" type="ORF">CNE99_02775</name>
</gene>
<dbReference type="EMBL" id="NTKD01000008">
    <property type="protein sequence ID" value="PDH40837.1"/>
    <property type="molecule type" value="Genomic_DNA"/>
</dbReference>
<dbReference type="InterPro" id="IPR036412">
    <property type="entry name" value="HAD-like_sf"/>
</dbReference>
<dbReference type="SUPFAM" id="SSF56784">
    <property type="entry name" value="HAD-like"/>
    <property type="match status" value="1"/>
</dbReference>
<dbReference type="SFLD" id="SFLDG01129">
    <property type="entry name" value="C1.5:_HAD__Beta-PGM__Phosphata"/>
    <property type="match status" value="1"/>
</dbReference>
<dbReference type="InterPro" id="IPR041492">
    <property type="entry name" value="HAD_2"/>
</dbReference>
<dbReference type="GO" id="GO:0005829">
    <property type="term" value="C:cytosol"/>
    <property type="evidence" value="ECO:0007669"/>
    <property type="project" value="TreeGrafter"/>
</dbReference>
<evidence type="ECO:0000313" key="1">
    <source>
        <dbReference type="EMBL" id="PDH40837.1"/>
    </source>
</evidence>
<dbReference type="GO" id="GO:0016787">
    <property type="term" value="F:hydrolase activity"/>
    <property type="evidence" value="ECO:0007669"/>
    <property type="project" value="UniProtKB-KW"/>
</dbReference>